<dbReference type="Pfam" id="PF24883">
    <property type="entry name" value="NPHP3_N"/>
    <property type="match status" value="1"/>
</dbReference>
<feature type="domain" description="Nephrocystin 3-like N-terminal" evidence="3">
    <location>
        <begin position="265"/>
        <end position="443"/>
    </location>
</feature>
<dbReference type="EMBL" id="ML739096">
    <property type="protein sequence ID" value="KAE8353513.1"/>
    <property type="molecule type" value="Genomic_DNA"/>
</dbReference>
<dbReference type="PANTHER" id="PTHR10039">
    <property type="entry name" value="AMELOGENIN"/>
    <property type="match status" value="1"/>
</dbReference>
<gene>
    <name evidence="5" type="ORF">BDV28DRAFT_148013</name>
</gene>
<dbReference type="InterPro" id="IPR056693">
    <property type="entry name" value="DUF7791"/>
</dbReference>
<dbReference type="InterPro" id="IPR027417">
    <property type="entry name" value="P-loop_NTPase"/>
</dbReference>
<keyword evidence="6" id="KW-1185">Reference proteome</keyword>
<dbReference type="SUPFAM" id="SSF52540">
    <property type="entry name" value="P-loop containing nucleoside triphosphate hydrolases"/>
    <property type="match status" value="1"/>
</dbReference>
<evidence type="ECO:0000256" key="1">
    <source>
        <dbReference type="ARBA" id="ARBA00022737"/>
    </source>
</evidence>
<keyword evidence="1" id="KW-0677">Repeat</keyword>
<reference evidence="6" key="1">
    <citation type="submission" date="2019-04" db="EMBL/GenBank/DDBJ databases">
        <title>Friends and foes A comparative genomics studyof 23 Aspergillus species from section Flavi.</title>
        <authorList>
            <consortium name="DOE Joint Genome Institute"/>
            <person name="Kjaerbolling I."/>
            <person name="Vesth T."/>
            <person name="Frisvad J.C."/>
            <person name="Nybo J.L."/>
            <person name="Theobald S."/>
            <person name="Kildgaard S."/>
            <person name="Isbrandt T."/>
            <person name="Kuo A."/>
            <person name="Sato A."/>
            <person name="Lyhne E.K."/>
            <person name="Kogle M.E."/>
            <person name="Wiebenga A."/>
            <person name="Kun R.S."/>
            <person name="Lubbers R.J."/>
            <person name="Makela M.R."/>
            <person name="Barry K."/>
            <person name="Chovatia M."/>
            <person name="Clum A."/>
            <person name="Daum C."/>
            <person name="Haridas S."/>
            <person name="He G."/>
            <person name="LaButti K."/>
            <person name="Lipzen A."/>
            <person name="Mondo S."/>
            <person name="Riley R."/>
            <person name="Salamov A."/>
            <person name="Simmons B.A."/>
            <person name="Magnuson J.K."/>
            <person name="Henrissat B."/>
            <person name="Mortensen U.H."/>
            <person name="Larsen T.O."/>
            <person name="Devries R.P."/>
            <person name="Grigoriev I.V."/>
            <person name="Machida M."/>
            <person name="Baker S.E."/>
            <person name="Andersen M.R."/>
        </authorList>
    </citation>
    <scope>NUCLEOTIDE SEQUENCE [LARGE SCALE GENOMIC DNA]</scope>
    <source>
        <strain evidence="6">CBS 553.77</strain>
    </source>
</reference>
<name>A0A5N6Z8L1_9EURO</name>
<keyword evidence="2" id="KW-1133">Transmembrane helix</keyword>
<evidence type="ECO:0000313" key="6">
    <source>
        <dbReference type="Proteomes" id="UP000327118"/>
    </source>
</evidence>
<dbReference type="InterPro" id="IPR056884">
    <property type="entry name" value="NPHP3-like_N"/>
</dbReference>
<dbReference type="Proteomes" id="UP000327118">
    <property type="component" value="Unassembled WGS sequence"/>
</dbReference>
<evidence type="ECO:0000259" key="4">
    <source>
        <dbReference type="Pfam" id="PF25053"/>
    </source>
</evidence>
<keyword evidence="2" id="KW-0472">Membrane</keyword>
<dbReference type="Pfam" id="PF25053">
    <property type="entry name" value="DUF7791"/>
    <property type="match status" value="1"/>
</dbReference>
<keyword evidence="2" id="KW-0812">Transmembrane</keyword>
<feature type="domain" description="DUF7791" evidence="4">
    <location>
        <begin position="547"/>
        <end position="676"/>
    </location>
</feature>
<evidence type="ECO:0000259" key="3">
    <source>
        <dbReference type="Pfam" id="PF24883"/>
    </source>
</evidence>
<dbReference type="AlphaFoldDB" id="A0A5N6Z8L1"/>
<sequence>MDPLATIGLVANIIDFIQIGVTVFSNAREIYQSASGYTTADQHYDEIMKQMENFSGILQCGDPSSPDDKNLHALAEECGNLAGDIRRVLSKSKPKDRSLVRVISASWNGWKNEKKRMGLQNRFENCRSQLALQFNYIASRDIKSELRGLTIDHQKIEEFRLQVEKLCQGVTLTSISPECEARLRQMLELPEEILASLNCNRILNSLAFADMHARVETIPYAHSKTFEWIFDDSPGSNPDEDLDSDMDNDRESHTKSDPILSQIQRSFVSWLSSDSGIFHVAGKMGSGKSTLMKFLCRHKKTQAILTDWANGRQLVFASFFFWRPGSYLQKSMDGLYRSLLYESLQSAPDLIPDIFPETWNHIRTIPWQAVEANIDIRADEVRAGFNRLIHCKSLYTTHSLCFFIDGLDEYEENANEDYTTMVKKICQWSDLASGNVKVCVSSREYNVFENHFPPDRRIRLQDLTKKDIDQYIRDKLDFLKEEAMVGDLVSLISYRANGIFLWVALVVKRLREISENHSDVRSKKLEKEVEEFPQGLDELFHHILQSLHPSDRKRAYQTFAIVLTVKKEPRYAELPLLAYYFFEKYGGNLDYEQIPSIVAQWSGEETKEHRILQARKMLMGRCKDLIEVGQEGGEEYLTFAHRSIPEFLESSAIQSEMADHLQGFSPEEAISQCFLAFLWESTLKLHKNQKFFLDLYAPVIYLRHRANLDKWPFAFEEQCEAARSQSCDYRNLAKGPNLVEYSCFNTMFPFPHLVYADDSDLTLIVDVFHLSAYAGSWEYVIWKVAHDPSLANTPFEQVLLLYCSIFGYPRTEIPKQLPILDLLLERGLSPQTLTGLYIVNTKLDGPPLTVFQHLILFAFRTFFDDRNAILEIVPFTLYAVWERLLECGADPHLSFSATILDGEKRQRPALKIKLIVGQEPAIAILQPFYLQLSDHKEFQRYRIPGSDEFSMTLTDIVNFCHPPNQETLLSLIENYSPRQDSDEDEKIEKSLITTGQNTASRLISGTIVIAVVGVLLAAFQYHLRRTLK</sequence>
<proteinExistence type="predicted"/>
<evidence type="ECO:0000313" key="5">
    <source>
        <dbReference type="EMBL" id="KAE8353513.1"/>
    </source>
</evidence>
<dbReference type="Gene3D" id="3.40.50.300">
    <property type="entry name" value="P-loop containing nucleotide triphosphate hydrolases"/>
    <property type="match status" value="1"/>
</dbReference>
<protein>
    <submittedName>
        <fullName evidence="5">Uncharacterized protein</fullName>
    </submittedName>
</protein>
<dbReference type="PANTHER" id="PTHR10039:SF5">
    <property type="entry name" value="NACHT DOMAIN-CONTAINING PROTEIN"/>
    <property type="match status" value="1"/>
</dbReference>
<evidence type="ECO:0000256" key="2">
    <source>
        <dbReference type="SAM" id="Phobius"/>
    </source>
</evidence>
<organism evidence="5 6">
    <name type="scientific">Aspergillus coremiiformis</name>
    <dbReference type="NCBI Taxonomy" id="138285"/>
    <lineage>
        <taxon>Eukaryota</taxon>
        <taxon>Fungi</taxon>
        <taxon>Dikarya</taxon>
        <taxon>Ascomycota</taxon>
        <taxon>Pezizomycotina</taxon>
        <taxon>Eurotiomycetes</taxon>
        <taxon>Eurotiomycetidae</taxon>
        <taxon>Eurotiales</taxon>
        <taxon>Aspergillaceae</taxon>
        <taxon>Aspergillus</taxon>
        <taxon>Aspergillus subgen. Circumdati</taxon>
    </lineage>
</organism>
<feature type="transmembrane region" description="Helical" evidence="2">
    <location>
        <begin position="1002"/>
        <end position="1023"/>
    </location>
</feature>
<accession>A0A5N6Z8L1</accession>
<dbReference type="OrthoDB" id="443402at2759"/>